<dbReference type="EMBL" id="LNQE01000723">
    <property type="protein sequence ID" value="KUG25290.1"/>
    <property type="molecule type" value="Genomic_DNA"/>
</dbReference>
<proteinExistence type="predicted"/>
<gene>
    <name evidence="1" type="ORF">ASZ90_004888</name>
</gene>
<reference evidence="1" key="1">
    <citation type="journal article" date="2015" name="Proc. Natl. Acad. Sci. U.S.A.">
        <title>Networks of energetic and metabolic interactions define dynamics in microbial communities.</title>
        <authorList>
            <person name="Embree M."/>
            <person name="Liu J.K."/>
            <person name="Al-Bassam M.M."/>
            <person name="Zengler K."/>
        </authorList>
    </citation>
    <scope>NUCLEOTIDE SEQUENCE</scope>
</reference>
<evidence type="ECO:0008006" key="2">
    <source>
        <dbReference type="Google" id="ProtNLM"/>
    </source>
</evidence>
<sequence length="176" mass="19886">MNNSFYRFIGTTVLLLLLFPVTNNAQFEVGKHHLGPSLGFYFHGSSVIFGANYEYGMELKDIGKIGVGGIMRYYSYDAGWWTYSDILIGAQGNYHFNLDNKKLDPWLGLLIAFDIGSVDYKGPQSQWYHEPSYGGFWVGLHAGMRYWISPTMAITGRFGFGSYSYSAFDVGVDFKL</sequence>
<name>A0A0W8FWR8_9ZZZZ</name>
<protein>
    <recommendedName>
        <fullName evidence="2">Outer membrane protein beta-barrel domain-containing protein</fullName>
    </recommendedName>
</protein>
<evidence type="ECO:0000313" key="1">
    <source>
        <dbReference type="EMBL" id="KUG25290.1"/>
    </source>
</evidence>
<dbReference type="AlphaFoldDB" id="A0A0W8FWR8"/>
<comment type="caution">
    <text evidence="1">The sequence shown here is derived from an EMBL/GenBank/DDBJ whole genome shotgun (WGS) entry which is preliminary data.</text>
</comment>
<organism evidence="1">
    <name type="scientific">hydrocarbon metagenome</name>
    <dbReference type="NCBI Taxonomy" id="938273"/>
    <lineage>
        <taxon>unclassified sequences</taxon>
        <taxon>metagenomes</taxon>
        <taxon>ecological metagenomes</taxon>
    </lineage>
</organism>
<accession>A0A0W8FWR8</accession>